<feature type="region of interest" description="Disordered" evidence="2">
    <location>
        <begin position="331"/>
        <end position="353"/>
    </location>
</feature>
<dbReference type="PROSITE" id="PS50005">
    <property type="entry name" value="TPR"/>
    <property type="match status" value="1"/>
</dbReference>
<dbReference type="InterPro" id="IPR011990">
    <property type="entry name" value="TPR-like_helical_dom_sf"/>
</dbReference>
<dbReference type="PROSITE" id="PS50280">
    <property type="entry name" value="SET"/>
    <property type="match status" value="1"/>
</dbReference>
<reference evidence="4" key="1">
    <citation type="submission" date="2021-02" db="EMBL/GenBank/DDBJ databases">
        <authorList>
            <person name="Dougan E. K."/>
            <person name="Rhodes N."/>
            <person name="Thang M."/>
            <person name="Chan C."/>
        </authorList>
    </citation>
    <scope>NUCLEOTIDE SEQUENCE</scope>
</reference>
<evidence type="ECO:0000313" key="4">
    <source>
        <dbReference type="EMBL" id="CAE8583386.1"/>
    </source>
</evidence>
<dbReference type="Pfam" id="PF00856">
    <property type="entry name" value="SET"/>
    <property type="match status" value="1"/>
</dbReference>
<gene>
    <name evidence="4" type="ORF">PGLA1383_LOCUS2353</name>
</gene>
<dbReference type="CDD" id="cd20071">
    <property type="entry name" value="SET_SMYD"/>
    <property type="match status" value="1"/>
</dbReference>
<name>A0A813D9F3_POLGL</name>
<feature type="region of interest" description="Disordered" evidence="2">
    <location>
        <begin position="1"/>
        <end position="28"/>
    </location>
</feature>
<dbReference type="AlphaFoldDB" id="A0A813D9F3"/>
<dbReference type="Gene3D" id="1.25.40.10">
    <property type="entry name" value="Tetratricopeptide repeat domain"/>
    <property type="match status" value="1"/>
</dbReference>
<dbReference type="InterPro" id="IPR046341">
    <property type="entry name" value="SET_dom_sf"/>
</dbReference>
<comment type="caution">
    <text evidence="4">The sequence shown here is derived from an EMBL/GenBank/DDBJ whole genome shotgun (WGS) entry which is preliminary data.</text>
</comment>
<dbReference type="InterPro" id="IPR019734">
    <property type="entry name" value="TPR_rpt"/>
</dbReference>
<feature type="compositionally biased region" description="Basic and acidic residues" evidence="2">
    <location>
        <begin position="16"/>
        <end position="28"/>
    </location>
</feature>
<dbReference type="SMART" id="SM00028">
    <property type="entry name" value="TPR"/>
    <property type="match status" value="2"/>
</dbReference>
<sequence>MSNPARKSEVPCGPHQEPDAKTSQRTESELPCEGLKGCRCFADSAVAVHTEADIIALPRSRPVAKAAAAFKSGDFEAAEQGYTEVLAGAGDADARAAALANRAQCRLRLGLFEEGREDAATARALAPENPKAWYRLGLCEARLARLTEAEAALGQALELRPGDPAVSAALTAVRRRQAEGRGRYAWEEVWSQYLISAQLVYQQAQKEAGTGDAAAPTPAGQSLAAAMDEVDGLVLASLGVEPYVGPVRIGLSEGRGRGLFVTEDVPAGRLLLCCHALVTGMHQDLPGRLASCARRSPEIEEFLRGMSQGTAESETEVPSLSPAQLAAPRRLLRPPVSTVEGPEGSAGSHEEGLSSEDLETVMVFNQFSLPMVNPNAAPIEVTNDPGRSGVWLLPSFVNHACLPNVQRTIVLDCLFLRAGRDLKAGDELFDCYIETLQPLARRSSSLSTYGIKSCGCDRCLFEEAVVGDESGQADVQAVLEQVAAGATCGGEQAEIADKTEAAATQAEVVMAQALDRALAAGAA</sequence>
<keyword evidence="5" id="KW-1185">Reference proteome</keyword>
<dbReference type="InterPro" id="IPR053209">
    <property type="entry name" value="Gramillin-biosynth_MTr"/>
</dbReference>
<protein>
    <recommendedName>
        <fullName evidence="3">SET domain-containing protein</fullName>
    </recommendedName>
</protein>
<evidence type="ECO:0000259" key="3">
    <source>
        <dbReference type="PROSITE" id="PS50280"/>
    </source>
</evidence>
<evidence type="ECO:0000256" key="2">
    <source>
        <dbReference type="SAM" id="MobiDB-lite"/>
    </source>
</evidence>
<proteinExistence type="predicted"/>
<dbReference type="PANTHER" id="PTHR47643:SF2">
    <property type="entry name" value="TPR DOMAIN PROTEIN (AFU_ORTHOLOGUE AFUA_5G12710)"/>
    <property type="match status" value="1"/>
</dbReference>
<dbReference type="Gene3D" id="2.170.270.10">
    <property type="entry name" value="SET domain"/>
    <property type="match status" value="1"/>
</dbReference>
<evidence type="ECO:0000256" key="1">
    <source>
        <dbReference type="PROSITE-ProRule" id="PRU00339"/>
    </source>
</evidence>
<dbReference type="PANTHER" id="PTHR47643">
    <property type="entry name" value="TPR DOMAIN PROTEIN (AFU_ORTHOLOGUE AFUA_5G12710)"/>
    <property type="match status" value="1"/>
</dbReference>
<dbReference type="InterPro" id="IPR001214">
    <property type="entry name" value="SET_dom"/>
</dbReference>
<evidence type="ECO:0000313" key="5">
    <source>
        <dbReference type="Proteomes" id="UP000654075"/>
    </source>
</evidence>
<feature type="repeat" description="TPR" evidence="1">
    <location>
        <begin position="130"/>
        <end position="163"/>
    </location>
</feature>
<feature type="non-terminal residue" evidence="4">
    <location>
        <position position="1"/>
    </location>
</feature>
<dbReference type="EMBL" id="CAJNNV010000710">
    <property type="protein sequence ID" value="CAE8583386.1"/>
    <property type="molecule type" value="Genomic_DNA"/>
</dbReference>
<dbReference type="SUPFAM" id="SSF48452">
    <property type="entry name" value="TPR-like"/>
    <property type="match status" value="1"/>
</dbReference>
<dbReference type="Proteomes" id="UP000654075">
    <property type="component" value="Unassembled WGS sequence"/>
</dbReference>
<dbReference type="SUPFAM" id="SSF82199">
    <property type="entry name" value="SET domain"/>
    <property type="match status" value="1"/>
</dbReference>
<dbReference type="OrthoDB" id="446648at2759"/>
<feature type="domain" description="SET" evidence="3">
    <location>
        <begin position="245"/>
        <end position="433"/>
    </location>
</feature>
<dbReference type="SMART" id="SM00317">
    <property type="entry name" value="SET"/>
    <property type="match status" value="1"/>
</dbReference>
<accession>A0A813D9F3</accession>
<organism evidence="4 5">
    <name type="scientific">Polarella glacialis</name>
    <name type="common">Dinoflagellate</name>
    <dbReference type="NCBI Taxonomy" id="89957"/>
    <lineage>
        <taxon>Eukaryota</taxon>
        <taxon>Sar</taxon>
        <taxon>Alveolata</taxon>
        <taxon>Dinophyceae</taxon>
        <taxon>Suessiales</taxon>
        <taxon>Suessiaceae</taxon>
        <taxon>Polarella</taxon>
    </lineage>
</organism>
<keyword evidence="1" id="KW-0802">TPR repeat</keyword>